<dbReference type="Pfam" id="PF08241">
    <property type="entry name" value="Methyltransf_11"/>
    <property type="match status" value="1"/>
</dbReference>
<evidence type="ECO:0000313" key="4">
    <source>
        <dbReference type="Proteomes" id="UP001165060"/>
    </source>
</evidence>
<name>A0ABQ6N1Y2_9STRA</name>
<feature type="domain" description="Methyltransferase type 11" evidence="2">
    <location>
        <begin position="92"/>
        <end position="192"/>
    </location>
</feature>
<protein>
    <recommendedName>
        <fullName evidence="2">Methyltransferase type 11 domain-containing protein</fullName>
    </recommendedName>
</protein>
<reference evidence="3 4" key="1">
    <citation type="journal article" date="2023" name="Commun. Biol.">
        <title>Genome analysis of Parmales, the sister group of diatoms, reveals the evolutionary specialization of diatoms from phago-mixotrophs to photoautotrophs.</title>
        <authorList>
            <person name="Ban H."/>
            <person name="Sato S."/>
            <person name="Yoshikawa S."/>
            <person name="Yamada K."/>
            <person name="Nakamura Y."/>
            <person name="Ichinomiya M."/>
            <person name="Sato N."/>
            <person name="Blanc-Mathieu R."/>
            <person name="Endo H."/>
            <person name="Kuwata A."/>
            <person name="Ogata H."/>
        </authorList>
    </citation>
    <scope>NUCLEOTIDE SEQUENCE [LARGE SCALE GENOMIC DNA]</scope>
</reference>
<proteinExistence type="predicted"/>
<dbReference type="PANTHER" id="PTHR44068">
    <property type="entry name" value="ZGC:194242"/>
    <property type="match status" value="1"/>
</dbReference>
<keyword evidence="4" id="KW-1185">Reference proteome</keyword>
<evidence type="ECO:0000259" key="2">
    <source>
        <dbReference type="Pfam" id="PF08241"/>
    </source>
</evidence>
<dbReference type="EMBL" id="BRYB01000796">
    <property type="protein sequence ID" value="GMI37864.1"/>
    <property type="molecule type" value="Genomic_DNA"/>
</dbReference>
<dbReference type="SUPFAM" id="SSF53335">
    <property type="entry name" value="S-adenosyl-L-methionine-dependent methyltransferases"/>
    <property type="match status" value="1"/>
</dbReference>
<dbReference type="InterPro" id="IPR050447">
    <property type="entry name" value="Erg6_SMT_methyltransf"/>
</dbReference>
<dbReference type="Proteomes" id="UP001165060">
    <property type="component" value="Unassembled WGS sequence"/>
</dbReference>
<evidence type="ECO:0000313" key="3">
    <source>
        <dbReference type="EMBL" id="GMI37864.1"/>
    </source>
</evidence>
<dbReference type="InterPro" id="IPR029063">
    <property type="entry name" value="SAM-dependent_MTases_sf"/>
</dbReference>
<dbReference type="Gene3D" id="3.40.50.150">
    <property type="entry name" value="Vaccinia Virus protein VP39"/>
    <property type="match status" value="1"/>
</dbReference>
<dbReference type="InterPro" id="IPR013216">
    <property type="entry name" value="Methyltransf_11"/>
</dbReference>
<evidence type="ECO:0000256" key="1">
    <source>
        <dbReference type="ARBA" id="ARBA00022679"/>
    </source>
</evidence>
<keyword evidence="1" id="KW-0808">Transferase</keyword>
<comment type="caution">
    <text evidence="3">The sequence shown here is derived from an EMBL/GenBank/DDBJ whole genome shotgun (WGS) entry which is preliminary data.</text>
</comment>
<gene>
    <name evidence="3" type="ORF">TeGR_g2404</name>
</gene>
<dbReference type="CDD" id="cd02440">
    <property type="entry name" value="AdoMet_MTases"/>
    <property type="match status" value="1"/>
</dbReference>
<organism evidence="3 4">
    <name type="scientific">Tetraparma gracilis</name>
    <dbReference type="NCBI Taxonomy" id="2962635"/>
    <lineage>
        <taxon>Eukaryota</taxon>
        <taxon>Sar</taxon>
        <taxon>Stramenopiles</taxon>
        <taxon>Ochrophyta</taxon>
        <taxon>Bolidophyceae</taxon>
        <taxon>Parmales</taxon>
        <taxon>Triparmaceae</taxon>
        <taxon>Tetraparma</taxon>
    </lineage>
</organism>
<dbReference type="PANTHER" id="PTHR44068:SF11">
    <property type="entry name" value="GERANYL DIPHOSPHATE 2-C-METHYLTRANSFERASE"/>
    <property type="match status" value="1"/>
</dbReference>
<accession>A0ABQ6N1Y2</accession>
<sequence>MQKILPPHQTNPNFLRPLHSTCPRTAPPVSLKQHYSTPALLQRISASLPASVDRSTCTSKDLAGSDQFHIGGAKSALKLFSKLELAPGDVVLDAGCGLGGPARTASAEFGCEVRGVDLSQEYVECGNELSSWPQIEESLRGKVALTAGDVTSMPVADESVDKGYMLHVGMNIEDKEGLAREMFRVLRGGGVFGIFDMVAPGGRAGGNRGALRLPLPFASEPEHAFLESPENYIEAFTGAGFVLLDAECMTSYCVDAIRKSAGKKGGRGGAGIVMGEDVGQKMKNVLEMFEAGEMHAHMLVFGKVNNEG</sequence>